<evidence type="ECO:0000313" key="11">
    <source>
        <dbReference type="EMBL" id="CEO95926.1"/>
    </source>
</evidence>
<evidence type="ECO:0000313" key="14">
    <source>
        <dbReference type="Proteomes" id="UP000290189"/>
    </source>
</evidence>
<dbReference type="GO" id="GO:0005524">
    <property type="term" value="F:ATP binding"/>
    <property type="evidence" value="ECO:0007669"/>
    <property type="project" value="UniProtKB-UniRule"/>
</dbReference>
<sequence>MSIQINVSTAQRQTYSRPVDDAEGNNKKRRRSNGKPGPWSASQAGSLPKIKRAIPVEVANVTELEKHRNRGDCSSLFARDAEGFEAIGISNGIAKQLDEKLQISNPTQVQSLSIPHLLKGGDVLVQSQTGSGKTLAFLLPILNSLVAESRPRVTREMGTLALVLSPTRELCLQTHAVFSRLTQRYPQIVAGVVMGGQKMKSEKASLRKGVTVLVCTPGRLLDHIRNTAAFNISNCEFFILDEADRLLDLGFEKDLQAISDALKATTNINRLQCALFSATLDKRVKKLGSIFLKDPVTVECSLATRNQPSNSGGMLGVEGAVDIPSGLMQGYVTVPDRLRLVALCSFLRWKIRTYSGGDDFKAIVFVSTCDQVEFYHQLFTYACWPPQADPNQQLEEGDQELVGEFVDQLRDPLIPAPLFKLHGSMSAQERNQVFSQFRKCKGGVLLCTDVAARGLDLPSLDWIIQFNPPADFADYIHRIGRTARLGRRGRSLIILSQPEAKFATTLQENHIKLDKLDCTDLLRTLQQETQQQDLGDCTYASMAKQFVRLVEIEPSLKVLGASAFTSYMRAYAAYPRALRSILSAHNLHLGHVASSFGLREPPSRIASKAKQPVAAQDDADQTLRKRAGRPEASQHGRKWLGAVGDGTRRPAGRNSMKGPFRLPGHNNSMSEFAA</sequence>
<accession>A0A0G4IKZ8</accession>
<dbReference type="Pfam" id="PF13959">
    <property type="entry name" value="CTE_SPB4"/>
    <property type="match status" value="1"/>
</dbReference>
<evidence type="ECO:0000313" key="12">
    <source>
        <dbReference type="EMBL" id="SPQ93526.1"/>
    </source>
</evidence>
<keyword evidence="13" id="KW-1185">Reference proteome</keyword>
<dbReference type="SMART" id="SM00487">
    <property type="entry name" value="DEXDc"/>
    <property type="match status" value="1"/>
</dbReference>
<gene>
    <name evidence="11" type="ORF">PBRA_004616</name>
    <name evidence="12" type="ORF">PLBR_LOCUS741</name>
</gene>
<evidence type="ECO:0000256" key="1">
    <source>
        <dbReference type="ARBA" id="ARBA00022741"/>
    </source>
</evidence>
<dbReference type="EMBL" id="OVEO01000001">
    <property type="protein sequence ID" value="SPQ93526.1"/>
    <property type="molecule type" value="Genomic_DNA"/>
</dbReference>
<dbReference type="OMA" id="IHEQICE"/>
<protein>
    <recommendedName>
        <fullName evidence="7">ATP-dependent RNA helicase</fullName>
        <ecNumber evidence="7">3.6.4.13</ecNumber>
    </recommendedName>
</protein>
<feature type="region of interest" description="Disordered" evidence="8">
    <location>
        <begin position="604"/>
        <end position="674"/>
    </location>
</feature>
<feature type="compositionally biased region" description="Polar residues" evidence="8">
    <location>
        <begin position="665"/>
        <end position="674"/>
    </location>
</feature>
<dbReference type="CDD" id="cd18787">
    <property type="entry name" value="SF2_C_DEAD"/>
    <property type="match status" value="1"/>
</dbReference>
<dbReference type="OrthoDB" id="422663at2759"/>
<keyword evidence="12" id="KW-0496">Mitochondrion</keyword>
<dbReference type="PROSITE" id="PS51192">
    <property type="entry name" value="HELICASE_ATP_BIND_1"/>
    <property type="match status" value="1"/>
</dbReference>
<evidence type="ECO:0000256" key="5">
    <source>
        <dbReference type="ARBA" id="ARBA00022884"/>
    </source>
</evidence>
<evidence type="ECO:0000256" key="4">
    <source>
        <dbReference type="ARBA" id="ARBA00022840"/>
    </source>
</evidence>
<dbReference type="EC" id="3.6.4.13" evidence="7"/>
<keyword evidence="5 7" id="KW-0694">RNA-binding</keyword>
<dbReference type="GO" id="GO:0016787">
    <property type="term" value="F:hydrolase activity"/>
    <property type="evidence" value="ECO:0007669"/>
    <property type="project" value="UniProtKB-KW"/>
</dbReference>
<dbReference type="PANTHER" id="PTHR24031">
    <property type="entry name" value="RNA HELICASE"/>
    <property type="match status" value="1"/>
</dbReference>
<dbReference type="STRING" id="37360.A0A0G4IKZ8"/>
<keyword evidence="4 6" id="KW-0067">ATP-binding</keyword>
<dbReference type="Pfam" id="PF00270">
    <property type="entry name" value="DEAD"/>
    <property type="match status" value="1"/>
</dbReference>
<keyword evidence="1 6" id="KW-0547">Nucleotide-binding</keyword>
<dbReference type="InterPro" id="IPR011545">
    <property type="entry name" value="DEAD/DEAH_box_helicase_dom"/>
</dbReference>
<dbReference type="GO" id="GO:0003724">
    <property type="term" value="F:RNA helicase activity"/>
    <property type="evidence" value="ECO:0007669"/>
    <property type="project" value="UniProtKB-EC"/>
</dbReference>
<dbReference type="InterPro" id="IPR014001">
    <property type="entry name" value="Helicase_ATP-bd"/>
</dbReference>
<evidence type="ECO:0000256" key="7">
    <source>
        <dbReference type="RuleBase" id="RU365068"/>
    </source>
</evidence>
<evidence type="ECO:0000313" key="13">
    <source>
        <dbReference type="Proteomes" id="UP000039324"/>
    </source>
</evidence>
<feature type="compositionally biased region" description="Polar residues" evidence="8">
    <location>
        <begin position="1"/>
        <end position="16"/>
    </location>
</feature>
<evidence type="ECO:0000256" key="6">
    <source>
        <dbReference type="RuleBase" id="RU000492"/>
    </source>
</evidence>
<keyword evidence="3 6" id="KW-0347">Helicase</keyword>
<dbReference type="Proteomes" id="UP000290189">
    <property type="component" value="Unassembled WGS sequence"/>
</dbReference>
<evidence type="ECO:0000256" key="8">
    <source>
        <dbReference type="SAM" id="MobiDB-lite"/>
    </source>
</evidence>
<dbReference type="InterPro" id="IPR000629">
    <property type="entry name" value="RNA-helicase_DEAD-box_CS"/>
</dbReference>
<proteinExistence type="inferred from homology"/>
<comment type="domain">
    <text evidence="7">The Q motif is unique to and characteristic of the DEAD box family of RNA helicases and controls ATP binding and hydrolysis.</text>
</comment>
<dbReference type="Gene3D" id="3.40.50.300">
    <property type="entry name" value="P-loop containing nucleotide triphosphate hydrolases"/>
    <property type="match status" value="2"/>
</dbReference>
<dbReference type="GO" id="GO:0003723">
    <property type="term" value="F:RNA binding"/>
    <property type="evidence" value="ECO:0007669"/>
    <property type="project" value="UniProtKB-UniRule"/>
</dbReference>
<feature type="domain" description="Helicase ATP-binding" evidence="9">
    <location>
        <begin position="114"/>
        <end position="298"/>
    </location>
</feature>
<dbReference type="EMBL" id="CDSF01000046">
    <property type="protein sequence ID" value="CEO95926.1"/>
    <property type="molecule type" value="Genomic_DNA"/>
</dbReference>
<evidence type="ECO:0000259" key="9">
    <source>
        <dbReference type="PROSITE" id="PS51192"/>
    </source>
</evidence>
<dbReference type="Pfam" id="PF00271">
    <property type="entry name" value="Helicase_C"/>
    <property type="match status" value="1"/>
</dbReference>
<reference evidence="11 13" key="1">
    <citation type="submission" date="2015-02" db="EMBL/GenBank/DDBJ databases">
        <authorList>
            <person name="Chooi Y.-H."/>
        </authorList>
    </citation>
    <scope>NUCLEOTIDE SEQUENCE [LARGE SCALE GENOMIC DNA]</scope>
    <source>
        <strain evidence="11">E3</strain>
    </source>
</reference>
<dbReference type="InterPro" id="IPR001650">
    <property type="entry name" value="Helicase_C-like"/>
</dbReference>
<comment type="similarity">
    <text evidence="6">Belongs to the DEAD box helicase family.</text>
</comment>
<comment type="catalytic activity">
    <reaction evidence="7">
        <text>ATP + H2O = ADP + phosphate + H(+)</text>
        <dbReference type="Rhea" id="RHEA:13065"/>
        <dbReference type="ChEBI" id="CHEBI:15377"/>
        <dbReference type="ChEBI" id="CHEBI:15378"/>
        <dbReference type="ChEBI" id="CHEBI:30616"/>
        <dbReference type="ChEBI" id="CHEBI:43474"/>
        <dbReference type="ChEBI" id="CHEBI:456216"/>
        <dbReference type="EC" id="3.6.4.13"/>
    </reaction>
</comment>
<feature type="region of interest" description="Disordered" evidence="8">
    <location>
        <begin position="1"/>
        <end position="46"/>
    </location>
</feature>
<dbReference type="Proteomes" id="UP000039324">
    <property type="component" value="Unassembled WGS sequence"/>
</dbReference>
<dbReference type="InterPro" id="IPR027417">
    <property type="entry name" value="P-loop_NTPase"/>
</dbReference>
<comment type="function">
    <text evidence="7">RNA helicase.</text>
</comment>
<dbReference type="PROSITE" id="PS51194">
    <property type="entry name" value="HELICASE_CTER"/>
    <property type="match status" value="1"/>
</dbReference>
<evidence type="ECO:0000259" key="10">
    <source>
        <dbReference type="PROSITE" id="PS51194"/>
    </source>
</evidence>
<evidence type="ECO:0000256" key="3">
    <source>
        <dbReference type="ARBA" id="ARBA00022806"/>
    </source>
</evidence>
<dbReference type="PROSITE" id="PS00039">
    <property type="entry name" value="DEAD_ATP_HELICASE"/>
    <property type="match status" value="1"/>
</dbReference>
<feature type="domain" description="Helicase C-terminal" evidence="10">
    <location>
        <begin position="346"/>
        <end position="546"/>
    </location>
</feature>
<organism evidence="11 13">
    <name type="scientific">Plasmodiophora brassicae</name>
    <name type="common">Clubroot disease agent</name>
    <dbReference type="NCBI Taxonomy" id="37360"/>
    <lineage>
        <taxon>Eukaryota</taxon>
        <taxon>Sar</taxon>
        <taxon>Rhizaria</taxon>
        <taxon>Endomyxa</taxon>
        <taxon>Phytomyxea</taxon>
        <taxon>Plasmodiophorida</taxon>
        <taxon>Plasmodiophoridae</taxon>
        <taxon>Plasmodiophora</taxon>
    </lineage>
</organism>
<dbReference type="AlphaFoldDB" id="A0A0G4IKZ8"/>
<evidence type="ECO:0000256" key="2">
    <source>
        <dbReference type="ARBA" id="ARBA00022801"/>
    </source>
</evidence>
<dbReference type="InterPro" id="IPR025313">
    <property type="entry name" value="SPB4-like_CTE"/>
</dbReference>
<name>A0A0G4IKZ8_PLABS</name>
<dbReference type="SMART" id="SM00490">
    <property type="entry name" value="HELICc"/>
    <property type="match status" value="1"/>
</dbReference>
<dbReference type="SUPFAM" id="SSF52540">
    <property type="entry name" value="P-loop containing nucleoside triphosphate hydrolases"/>
    <property type="match status" value="1"/>
</dbReference>
<geneLocation type="mitochondrion" evidence="12"/>
<dbReference type="SMART" id="SM01178">
    <property type="entry name" value="DUF4217"/>
    <property type="match status" value="1"/>
</dbReference>
<keyword evidence="2 6" id="KW-0378">Hydrolase</keyword>
<reference evidence="12 14" key="2">
    <citation type="submission" date="2018-03" db="EMBL/GenBank/DDBJ databases">
        <authorList>
            <person name="Fogelqvist J."/>
        </authorList>
    </citation>
    <scope>NUCLEOTIDE SEQUENCE [LARGE SCALE GENOMIC DNA]</scope>
</reference>